<keyword evidence="3" id="KW-1185">Reference proteome</keyword>
<dbReference type="EMBL" id="CP049075">
    <property type="protein sequence ID" value="QLI04704.1"/>
    <property type="molecule type" value="Genomic_DNA"/>
</dbReference>
<evidence type="ECO:0000313" key="2">
    <source>
        <dbReference type="EMBL" id="QLI04704.1"/>
    </source>
</evidence>
<dbReference type="Proteomes" id="UP000509414">
    <property type="component" value="Chromosome"/>
</dbReference>
<evidence type="ECO:0000313" key="3">
    <source>
        <dbReference type="Proteomes" id="UP000509414"/>
    </source>
</evidence>
<gene>
    <name evidence="2" type="ORF">CINF_0153</name>
</gene>
<protein>
    <recommendedName>
        <fullName evidence="4">Periplasmic protein</fullName>
    </recommendedName>
</protein>
<feature type="transmembrane region" description="Helical" evidence="1">
    <location>
        <begin position="6"/>
        <end position="28"/>
    </location>
</feature>
<dbReference type="KEGG" id="cinf:CINF_0153"/>
<keyword evidence="1" id="KW-0472">Membrane</keyword>
<organism evidence="2 3">
    <name type="scientific">Candidatus Campylobacter infans</name>
    <dbReference type="NCBI Taxonomy" id="2561898"/>
    <lineage>
        <taxon>Bacteria</taxon>
        <taxon>Pseudomonadati</taxon>
        <taxon>Campylobacterota</taxon>
        <taxon>Epsilonproteobacteria</taxon>
        <taxon>Campylobacterales</taxon>
        <taxon>Campylobacteraceae</taxon>
        <taxon>Campylobacter</taxon>
    </lineage>
</organism>
<name>A0A7H9CKD1_9BACT</name>
<evidence type="ECO:0008006" key="4">
    <source>
        <dbReference type="Google" id="ProtNLM"/>
    </source>
</evidence>
<proteinExistence type="predicted"/>
<dbReference type="RefSeq" id="WP_178695837.1">
    <property type="nucleotide sequence ID" value="NZ_CP049075.1"/>
</dbReference>
<accession>A0A7H9CKD1</accession>
<reference evidence="2 3" key="1">
    <citation type="submission" date="2020-02" db="EMBL/GenBank/DDBJ databases">
        <title>Complete genome sequence of the novel Campylobacter species Candidatus Campylobacter infans.</title>
        <authorList>
            <person name="Duim B."/>
            <person name="Zomer A."/>
            <person name="van der Graaf L."/>
            <person name="Wagenaar J."/>
        </authorList>
    </citation>
    <scope>NUCLEOTIDE SEQUENCE [LARGE SCALE GENOMIC DNA]</scope>
    <source>
        <strain evidence="2 3">19S00001</strain>
    </source>
</reference>
<evidence type="ECO:0000256" key="1">
    <source>
        <dbReference type="SAM" id="Phobius"/>
    </source>
</evidence>
<sequence length="164" mass="18572">MTSKNALYIALAFIMLFLIITAVVLINYARVAKPVFDLTPIAPITWSDTNKSVDGWMANVAKLNKSSDVLPVNLMYIELNERKSRLDYHTNNKTLRYQVLISKCTDYSIFCMQRVAKSLDIELSLVRQNGSHTIFINTNSAATANSFITNLKKYNINSTLKEVK</sequence>
<keyword evidence="1" id="KW-0812">Transmembrane</keyword>
<keyword evidence="1" id="KW-1133">Transmembrane helix</keyword>
<dbReference type="AlphaFoldDB" id="A0A7H9CKD1"/>